<dbReference type="Proteomes" id="UP000322079">
    <property type="component" value="Chromosome"/>
</dbReference>
<gene>
    <name evidence="6" type="ORF">FYK34_18220</name>
</gene>
<dbReference type="EMBL" id="CP043473">
    <property type="protein sequence ID" value="QEL57364.1"/>
    <property type="molecule type" value="Genomic_DNA"/>
</dbReference>
<sequence>MKIGELSRRSGISVRMLRYYEQQGVLSPRRMASGYREYDAAAEDVLRRIALLRAAGLTLDAVRELLPCLHSQQRFQPCDKTRRILGEELASLDARLTQLGQSRKLLAGLLAGIPDADIA</sequence>
<dbReference type="PROSITE" id="PS50937">
    <property type="entry name" value="HTH_MERR_2"/>
    <property type="match status" value="1"/>
</dbReference>
<dbReference type="InterPro" id="IPR009061">
    <property type="entry name" value="DNA-bd_dom_put_sf"/>
</dbReference>
<dbReference type="AlphaFoldDB" id="A0A5C1DL26"/>
<organism evidence="6 7">
    <name type="scientific">Chromobacterium paludis</name>
    <dbReference type="NCBI Taxonomy" id="2605945"/>
    <lineage>
        <taxon>Bacteria</taxon>
        <taxon>Pseudomonadati</taxon>
        <taxon>Pseudomonadota</taxon>
        <taxon>Betaproteobacteria</taxon>
        <taxon>Neisseriales</taxon>
        <taxon>Chromobacteriaceae</taxon>
        <taxon>Chromobacterium</taxon>
    </lineage>
</organism>
<dbReference type="PANTHER" id="PTHR30204">
    <property type="entry name" value="REDOX-CYCLING DRUG-SENSING TRANSCRIPTIONAL ACTIVATOR SOXR"/>
    <property type="match status" value="1"/>
</dbReference>
<reference evidence="6 7" key="1">
    <citation type="submission" date="2019-08" db="EMBL/GenBank/DDBJ databases">
        <title>Chromobacterium paludis, a novel bacterium isolated from a Maryland marsh pond.</title>
        <authorList>
            <person name="Blackburn M.B."/>
            <person name="Gundersen-Rindal D.E."/>
        </authorList>
    </citation>
    <scope>NUCLEOTIDE SEQUENCE [LARGE SCALE GENOMIC DNA]</scope>
    <source>
        <strain evidence="7">IIBBL 257-1</strain>
    </source>
</reference>
<dbReference type="SUPFAM" id="SSF46955">
    <property type="entry name" value="Putative DNA-binding domain"/>
    <property type="match status" value="1"/>
</dbReference>
<dbReference type="GO" id="GO:0003700">
    <property type="term" value="F:DNA-binding transcription factor activity"/>
    <property type="evidence" value="ECO:0007669"/>
    <property type="project" value="InterPro"/>
</dbReference>
<dbReference type="PRINTS" id="PR00040">
    <property type="entry name" value="HTHMERR"/>
</dbReference>
<keyword evidence="2" id="KW-0805">Transcription regulation</keyword>
<evidence type="ECO:0000313" key="6">
    <source>
        <dbReference type="EMBL" id="QEL57364.1"/>
    </source>
</evidence>
<evidence type="ECO:0000259" key="5">
    <source>
        <dbReference type="PROSITE" id="PS50937"/>
    </source>
</evidence>
<dbReference type="PROSITE" id="PS00552">
    <property type="entry name" value="HTH_MERR_1"/>
    <property type="match status" value="1"/>
</dbReference>
<dbReference type="GO" id="GO:0003677">
    <property type="term" value="F:DNA binding"/>
    <property type="evidence" value="ECO:0007669"/>
    <property type="project" value="UniProtKB-KW"/>
</dbReference>
<dbReference type="RefSeq" id="WP_149298948.1">
    <property type="nucleotide sequence ID" value="NZ_CP043473.1"/>
</dbReference>
<dbReference type="SMART" id="SM00422">
    <property type="entry name" value="HTH_MERR"/>
    <property type="match status" value="1"/>
</dbReference>
<evidence type="ECO:0000313" key="7">
    <source>
        <dbReference type="Proteomes" id="UP000322079"/>
    </source>
</evidence>
<name>A0A5C1DL26_9NEIS</name>
<proteinExistence type="predicted"/>
<dbReference type="KEGG" id="chrm:FYK34_18220"/>
<protein>
    <submittedName>
        <fullName evidence="6">MerR family transcriptional regulator</fullName>
    </submittedName>
</protein>
<dbReference type="Gene3D" id="1.10.1660.10">
    <property type="match status" value="1"/>
</dbReference>
<dbReference type="PANTHER" id="PTHR30204:SF69">
    <property type="entry name" value="MERR-FAMILY TRANSCRIPTIONAL REGULATOR"/>
    <property type="match status" value="1"/>
</dbReference>
<keyword evidence="4" id="KW-0804">Transcription</keyword>
<dbReference type="InterPro" id="IPR047057">
    <property type="entry name" value="MerR_fam"/>
</dbReference>
<evidence type="ECO:0000256" key="3">
    <source>
        <dbReference type="ARBA" id="ARBA00023125"/>
    </source>
</evidence>
<evidence type="ECO:0000256" key="2">
    <source>
        <dbReference type="ARBA" id="ARBA00023015"/>
    </source>
</evidence>
<keyword evidence="3" id="KW-0238">DNA-binding</keyword>
<accession>A0A5C1DL26</accession>
<dbReference type="InterPro" id="IPR000551">
    <property type="entry name" value="MerR-type_HTH_dom"/>
</dbReference>
<dbReference type="Pfam" id="PF13411">
    <property type="entry name" value="MerR_1"/>
    <property type="match status" value="1"/>
</dbReference>
<evidence type="ECO:0000256" key="1">
    <source>
        <dbReference type="ARBA" id="ARBA00022491"/>
    </source>
</evidence>
<feature type="domain" description="HTH merR-type" evidence="5">
    <location>
        <begin position="1"/>
        <end position="68"/>
    </location>
</feature>
<keyword evidence="7" id="KW-1185">Reference proteome</keyword>
<evidence type="ECO:0000256" key="4">
    <source>
        <dbReference type="ARBA" id="ARBA00023163"/>
    </source>
</evidence>
<keyword evidence="1" id="KW-0678">Repressor</keyword>